<feature type="compositionally biased region" description="Basic and acidic residues" evidence="17">
    <location>
        <begin position="16"/>
        <end position="26"/>
    </location>
</feature>
<proteinExistence type="inferred from homology"/>
<protein>
    <recommendedName>
        <fullName evidence="5">DASH complex subunit DAD1</fullName>
    </recommendedName>
    <alternativeName>
        <fullName evidence="16">Outer kinetochore protein DAD1</fullName>
    </alternativeName>
</protein>
<evidence type="ECO:0000256" key="11">
    <source>
        <dbReference type="ARBA" id="ARBA00022838"/>
    </source>
</evidence>
<evidence type="ECO:0000256" key="13">
    <source>
        <dbReference type="ARBA" id="ARBA00023242"/>
    </source>
</evidence>
<evidence type="ECO:0000256" key="4">
    <source>
        <dbReference type="ARBA" id="ARBA00010146"/>
    </source>
</evidence>
<feature type="region of interest" description="Disordered" evidence="17">
    <location>
        <begin position="980"/>
        <end position="1038"/>
    </location>
</feature>
<feature type="compositionally biased region" description="Polar residues" evidence="17">
    <location>
        <begin position="601"/>
        <end position="616"/>
    </location>
</feature>
<keyword evidence="7" id="KW-0963">Cytoplasm</keyword>
<dbReference type="GO" id="GO:0051301">
    <property type="term" value="P:cell division"/>
    <property type="evidence" value="ECO:0007669"/>
    <property type="project" value="UniProtKB-KW"/>
</dbReference>
<dbReference type="GO" id="GO:0051010">
    <property type="term" value="F:microtubule plus-end binding"/>
    <property type="evidence" value="ECO:0007669"/>
    <property type="project" value="TreeGrafter"/>
</dbReference>
<evidence type="ECO:0000313" key="18">
    <source>
        <dbReference type="EMBL" id="KAG0271935.1"/>
    </source>
</evidence>
<feature type="region of interest" description="Disordered" evidence="17">
    <location>
        <begin position="300"/>
        <end position="442"/>
    </location>
</feature>
<evidence type="ECO:0000256" key="12">
    <source>
        <dbReference type="ARBA" id="ARBA00023212"/>
    </source>
</evidence>
<dbReference type="PANTHER" id="PTHR28025:SF1">
    <property type="entry name" value="DASH COMPLEX SUBUNIT DAD1"/>
    <property type="match status" value="1"/>
</dbReference>
<evidence type="ECO:0000256" key="1">
    <source>
        <dbReference type="ARBA" id="ARBA00004123"/>
    </source>
</evidence>
<reference evidence="18" key="1">
    <citation type="journal article" date="2020" name="Fungal Divers.">
        <title>Resolving the Mortierellaceae phylogeny through synthesis of multi-gene phylogenetics and phylogenomics.</title>
        <authorList>
            <person name="Vandepol N."/>
            <person name="Liber J."/>
            <person name="Desiro A."/>
            <person name="Na H."/>
            <person name="Kennedy M."/>
            <person name="Barry K."/>
            <person name="Grigoriev I.V."/>
            <person name="Miller A.N."/>
            <person name="O'Donnell K."/>
            <person name="Stajich J.E."/>
            <person name="Bonito G."/>
        </authorList>
    </citation>
    <scope>NUCLEOTIDE SEQUENCE</scope>
    <source>
        <strain evidence="18">NRRL 28262</strain>
    </source>
</reference>
<feature type="compositionally biased region" description="Polar residues" evidence="17">
    <location>
        <begin position="300"/>
        <end position="325"/>
    </location>
</feature>
<organism evidence="18 19">
    <name type="scientific">Linnemannia exigua</name>
    <dbReference type="NCBI Taxonomy" id="604196"/>
    <lineage>
        <taxon>Eukaryota</taxon>
        <taxon>Fungi</taxon>
        <taxon>Fungi incertae sedis</taxon>
        <taxon>Mucoromycota</taxon>
        <taxon>Mortierellomycotina</taxon>
        <taxon>Mortierellomycetes</taxon>
        <taxon>Mortierellales</taxon>
        <taxon>Mortierellaceae</taxon>
        <taxon>Linnemannia</taxon>
    </lineage>
</organism>
<feature type="compositionally biased region" description="Polar residues" evidence="17">
    <location>
        <begin position="78"/>
        <end position="118"/>
    </location>
</feature>
<feature type="compositionally biased region" description="Polar residues" evidence="17">
    <location>
        <begin position="392"/>
        <end position="407"/>
    </location>
</feature>
<feature type="compositionally biased region" description="Low complexity" evidence="17">
    <location>
        <begin position="676"/>
        <end position="686"/>
    </location>
</feature>
<dbReference type="InterPro" id="IPR013958">
    <property type="entry name" value="DASH_Dad1"/>
</dbReference>
<keyword evidence="11" id="KW-0995">Kinetochore</keyword>
<feature type="compositionally biased region" description="Basic and acidic residues" evidence="17">
    <location>
        <begin position="932"/>
        <end position="949"/>
    </location>
</feature>
<name>A0AAD4H5S8_9FUNG</name>
<feature type="compositionally biased region" description="Low complexity" evidence="17">
    <location>
        <begin position="273"/>
        <end position="285"/>
    </location>
</feature>
<feature type="compositionally biased region" description="Gly residues" evidence="17">
    <location>
        <begin position="687"/>
        <end position="702"/>
    </location>
</feature>
<feature type="region of interest" description="Disordered" evidence="17">
    <location>
        <begin position="926"/>
        <end position="963"/>
    </location>
</feature>
<keyword evidence="19" id="KW-1185">Reference proteome</keyword>
<comment type="subcellular location">
    <subcellularLocation>
        <location evidence="3">Chromosome</location>
        <location evidence="3">Centromere</location>
        <location evidence="3">Kinetochore</location>
    </subcellularLocation>
    <subcellularLocation>
        <location evidence="2">Cytoplasm</location>
        <location evidence="2">Cytoskeleton</location>
        <location evidence="2">Spindle</location>
    </subcellularLocation>
    <subcellularLocation>
        <location evidence="1">Nucleus</location>
    </subcellularLocation>
</comment>
<keyword evidence="14" id="KW-0131">Cell cycle</keyword>
<evidence type="ECO:0000256" key="14">
    <source>
        <dbReference type="ARBA" id="ARBA00023306"/>
    </source>
</evidence>
<feature type="region of interest" description="Disordered" evidence="17">
    <location>
        <begin position="814"/>
        <end position="902"/>
    </location>
</feature>
<evidence type="ECO:0000256" key="5">
    <source>
        <dbReference type="ARBA" id="ARBA00020261"/>
    </source>
</evidence>
<dbReference type="GO" id="GO:0044732">
    <property type="term" value="C:mitotic spindle pole body"/>
    <property type="evidence" value="ECO:0007669"/>
    <property type="project" value="TreeGrafter"/>
</dbReference>
<evidence type="ECO:0000256" key="9">
    <source>
        <dbReference type="ARBA" id="ARBA00022701"/>
    </source>
</evidence>
<feature type="compositionally biased region" description="Polar residues" evidence="17">
    <location>
        <begin position="952"/>
        <end position="963"/>
    </location>
</feature>
<keyword evidence="9" id="KW-0493">Microtubule</keyword>
<accession>A0AAD4H5S8</accession>
<keyword evidence="8" id="KW-0132">Cell division</keyword>
<evidence type="ECO:0000256" key="7">
    <source>
        <dbReference type="ARBA" id="ARBA00022490"/>
    </source>
</evidence>
<evidence type="ECO:0000256" key="10">
    <source>
        <dbReference type="ARBA" id="ARBA00022776"/>
    </source>
</evidence>
<feature type="region of interest" description="Disordered" evidence="17">
    <location>
        <begin position="232"/>
        <end position="285"/>
    </location>
</feature>
<evidence type="ECO:0000256" key="17">
    <source>
        <dbReference type="SAM" id="MobiDB-lite"/>
    </source>
</evidence>
<gene>
    <name evidence="18" type="ORF">BGZ95_000189</name>
</gene>
<feature type="compositionally biased region" description="Low complexity" evidence="17">
    <location>
        <begin position="497"/>
        <end position="536"/>
    </location>
</feature>
<feature type="compositionally biased region" description="Low complexity" evidence="17">
    <location>
        <begin position="831"/>
        <end position="843"/>
    </location>
</feature>
<dbReference type="GO" id="GO:0042729">
    <property type="term" value="C:DASH complex"/>
    <property type="evidence" value="ECO:0007669"/>
    <property type="project" value="InterPro"/>
</dbReference>
<feature type="region of interest" description="Disordered" evidence="17">
    <location>
        <begin position="1139"/>
        <end position="1197"/>
    </location>
</feature>
<feature type="compositionally biased region" description="Polar residues" evidence="17">
    <location>
        <begin position="146"/>
        <end position="165"/>
    </location>
</feature>
<feature type="compositionally biased region" description="Acidic residues" evidence="17">
    <location>
        <begin position="1177"/>
        <end position="1197"/>
    </location>
</feature>
<feature type="compositionally biased region" description="Polar residues" evidence="17">
    <location>
        <begin position="771"/>
        <end position="791"/>
    </location>
</feature>
<evidence type="ECO:0000256" key="8">
    <source>
        <dbReference type="ARBA" id="ARBA00022618"/>
    </source>
</evidence>
<feature type="compositionally biased region" description="Basic and acidic residues" evidence="17">
    <location>
        <begin position="640"/>
        <end position="651"/>
    </location>
</feature>
<keyword evidence="6" id="KW-0158">Chromosome</keyword>
<dbReference type="EMBL" id="JAAAIL010001028">
    <property type="protein sequence ID" value="KAG0271935.1"/>
    <property type="molecule type" value="Genomic_DNA"/>
</dbReference>
<evidence type="ECO:0000256" key="16">
    <source>
        <dbReference type="ARBA" id="ARBA00030566"/>
    </source>
</evidence>
<evidence type="ECO:0000256" key="3">
    <source>
        <dbReference type="ARBA" id="ARBA00004629"/>
    </source>
</evidence>
<keyword evidence="12" id="KW-0206">Cytoskeleton</keyword>
<keyword evidence="15" id="KW-0137">Centromere</keyword>
<feature type="compositionally biased region" description="Basic and acidic residues" evidence="17">
    <location>
        <begin position="1143"/>
        <end position="1152"/>
    </location>
</feature>
<dbReference type="PANTHER" id="PTHR28025">
    <property type="entry name" value="DASH COMPLEX SUBUNIT DAD1"/>
    <property type="match status" value="1"/>
</dbReference>
<feature type="region of interest" description="Disordered" evidence="17">
    <location>
        <begin position="471"/>
        <end position="728"/>
    </location>
</feature>
<comment type="similarity">
    <text evidence="4">Belongs to the DASH complex DAD1 family.</text>
</comment>
<sequence length="1197" mass="127743">MDRGGGGGVVYANRNGRSDYDDRHVDNGGYNAYNSNSNGANDLGGGYRRIPGPGHNGPSNTANGARASGGGSMAWGQFNDSSSSGSRPRNDNSQYTDRPSNLASRGSQLGSPPNSQSYDGPGRGGGEHRNTFNDSASSYRGHGNDGPSNPSESLRAYQQSKSSDPSAVGLRSTAAFFHETYDKLERPGGFADSTSGKQYTVTFIKTYREMATQTTEDQVVGCQDSTWNGVRIIGSGKQQPQPQYPQQQQHQQQQQQQQHQLQQQRAAQAYSKTAPAPTVATPARSTATVTSLLNAVLTPSQSPVVSSAIATKPTSGSQGPSNQYTSDERRPYGVAANGGTAGTQPLSVTASSANKPDNSSWMASPETDNRKNTAATTPHDTKKADPWGATPTAANSSKADSWSQPAVSSAKEDSWAQPAVSGSNSTAANSRYSSWGNTSQGKAVSDLVDWSTGLVSEFPTEAKPTFMAVTEPWDRMGKYDPAYVAGRQDTNSRQKTQQQQPQQQQQHQQQRPQRQQQLPPPQQLQQHLPRRQQQQHSNSEDDDEDRHLRRGRGLTQDKREVREEQVGPDPWLNDGNAGLSDWASSEPAESQMIFMDHDEVSSQGQLSHASEPQVQQQHHRGASRHRDDDDGHYPGTGASQDRRPLTSEERFNNSFNRPPGGSSSSSSGGMSGGAASGRYGSKSGPGSRYGSGESGGGGGGGHGYERAQRHGPTTVTPSSTVGLTGRRYFNNTMDRDSALGAWSTASQNASKPSVAPSGSSSLLTGSGSTSHLATNATAGSQGSSSVKSPTSGGRLALATASDFGSFFQAAATFTPPPAKVRQGGRVRRGSESGSTTTRHSSPNRSRESSRSRPSHSGAVLEHTEAALERTEEESIVGAEENLGHCSLAPGHEQAAEVEREEEDLIKDDEDLIKNNEDLIKDEDVVPAAVGTEEDKGEGQEVVVESERKATPRMNSNSSRTSSQAMEDNLLNFQLLKQPVASGSGVKEDEEEGEDGKKEVVGGGDGASGGSGGGSGEVDKVAVGSSQGSPKADSDHDYTRPSTHIRMAITQGNNNGAQAAAAANEAAVFEAERSRLITNIQIEMTQVLSNVTILNRNLETIITIGQEFGQLSQLWKHFHASAFQLAEEERFEREAAAWTTTVHDTADEGQRGEGEEEGGEYMDERYVGGGGGGGREQQDDDEEHYQEDEREQDEEQEL</sequence>
<feature type="compositionally biased region" description="Polar residues" evidence="17">
    <location>
        <begin position="711"/>
        <end position="722"/>
    </location>
</feature>
<feature type="compositionally biased region" description="Polar residues" evidence="17">
    <location>
        <begin position="342"/>
        <end position="362"/>
    </location>
</feature>
<dbReference type="GO" id="GO:0005876">
    <property type="term" value="C:spindle microtubule"/>
    <property type="evidence" value="ECO:0007669"/>
    <property type="project" value="TreeGrafter"/>
</dbReference>
<feature type="region of interest" description="Disordered" evidence="17">
    <location>
        <begin position="740"/>
        <end position="793"/>
    </location>
</feature>
<feature type="compositionally biased region" description="Gly residues" evidence="17">
    <location>
        <begin position="1000"/>
        <end position="1015"/>
    </location>
</feature>
<comment type="caution">
    <text evidence="18">The sequence shown here is derived from an EMBL/GenBank/DDBJ whole genome shotgun (WGS) entry which is preliminary data.</text>
</comment>
<feature type="region of interest" description="Disordered" evidence="17">
    <location>
        <begin position="1"/>
        <end position="169"/>
    </location>
</feature>
<feature type="compositionally biased region" description="Polar residues" evidence="17">
    <location>
        <begin position="420"/>
        <end position="442"/>
    </location>
</feature>
<evidence type="ECO:0000256" key="2">
    <source>
        <dbReference type="ARBA" id="ARBA00004186"/>
    </source>
</evidence>
<keyword evidence="13" id="KW-0539">Nucleus</keyword>
<dbReference type="AlphaFoldDB" id="A0AAD4H5S8"/>
<feature type="compositionally biased region" description="Low complexity" evidence="17">
    <location>
        <begin position="27"/>
        <end position="41"/>
    </location>
</feature>
<evidence type="ECO:0000313" key="19">
    <source>
        <dbReference type="Proteomes" id="UP001194580"/>
    </source>
</evidence>
<evidence type="ECO:0000256" key="6">
    <source>
        <dbReference type="ARBA" id="ARBA00022454"/>
    </source>
</evidence>
<dbReference type="Proteomes" id="UP001194580">
    <property type="component" value="Unassembled WGS sequence"/>
</dbReference>
<feature type="compositionally biased region" description="Low complexity" evidence="17">
    <location>
        <begin position="238"/>
        <end position="264"/>
    </location>
</feature>
<evidence type="ECO:0000256" key="15">
    <source>
        <dbReference type="ARBA" id="ARBA00023328"/>
    </source>
</evidence>
<feature type="compositionally biased region" description="Basic and acidic residues" evidence="17">
    <location>
        <begin position="555"/>
        <end position="565"/>
    </location>
</feature>
<dbReference type="Pfam" id="PF08649">
    <property type="entry name" value="DASH_Dad1"/>
    <property type="match status" value="1"/>
</dbReference>
<keyword evidence="10" id="KW-0498">Mitosis</keyword>
<dbReference type="GO" id="GO:0072686">
    <property type="term" value="C:mitotic spindle"/>
    <property type="evidence" value="ECO:0007669"/>
    <property type="project" value="InterPro"/>
</dbReference>
<feature type="compositionally biased region" description="Low complexity" evidence="17">
    <location>
        <begin position="749"/>
        <end position="770"/>
    </location>
</feature>